<name>A0AAV3S3C6_LITER</name>
<feature type="region of interest" description="Disordered" evidence="1">
    <location>
        <begin position="170"/>
        <end position="192"/>
    </location>
</feature>
<keyword evidence="4" id="KW-1185">Reference proteome</keyword>
<keyword evidence="2" id="KW-0812">Transmembrane</keyword>
<dbReference type="EMBL" id="BAABME010013876">
    <property type="protein sequence ID" value="GAA0186611.1"/>
    <property type="molecule type" value="Genomic_DNA"/>
</dbReference>
<keyword evidence="2" id="KW-1133">Transmembrane helix</keyword>
<evidence type="ECO:0000256" key="1">
    <source>
        <dbReference type="SAM" id="MobiDB-lite"/>
    </source>
</evidence>
<feature type="compositionally biased region" description="Basic residues" evidence="1">
    <location>
        <begin position="170"/>
        <end position="182"/>
    </location>
</feature>
<evidence type="ECO:0000313" key="4">
    <source>
        <dbReference type="Proteomes" id="UP001454036"/>
    </source>
</evidence>
<reference evidence="3 4" key="1">
    <citation type="submission" date="2024-01" db="EMBL/GenBank/DDBJ databases">
        <title>The complete chloroplast genome sequence of Lithospermum erythrorhizon: insights into the phylogenetic relationship among Boraginaceae species and the maternal lineages of purple gromwells.</title>
        <authorList>
            <person name="Okada T."/>
            <person name="Watanabe K."/>
        </authorList>
    </citation>
    <scope>NUCLEOTIDE SEQUENCE [LARGE SCALE GENOMIC DNA]</scope>
</reference>
<proteinExistence type="predicted"/>
<gene>
    <name evidence="3" type="ORF">LIER_33899</name>
</gene>
<dbReference type="Proteomes" id="UP001454036">
    <property type="component" value="Unassembled WGS sequence"/>
</dbReference>
<feature type="region of interest" description="Disordered" evidence="1">
    <location>
        <begin position="116"/>
        <end position="136"/>
    </location>
</feature>
<dbReference type="AlphaFoldDB" id="A0AAV3S3C6"/>
<protein>
    <submittedName>
        <fullName evidence="3">Uncharacterized protein</fullName>
    </submittedName>
</protein>
<evidence type="ECO:0000313" key="3">
    <source>
        <dbReference type="EMBL" id="GAA0186611.1"/>
    </source>
</evidence>
<evidence type="ECO:0000256" key="2">
    <source>
        <dbReference type="SAM" id="Phobius"/>
    </source>
</evidence>
<keyword evidence="2" id="KW-0472">Membrane</keyword>
<feature type="compositionally biased region" description="Low complexity" evidence="1">
    <location>
        <begin position="121"/>
        <end position="131"/>
    </location>
</feature>
<organism evidence="3 4">
    <name type="scientific">Lithospermum erythrorhizon</name>
    <name type="common">Purple gromwell</name>
    <name type="synonym">Lithospermum officinale var. erythrorhizon</name>
    <dbReference type="NCBI Taxonomy" id="34254"/>
    <lineage>
        <taxon>Eukaryota</taxon>
        <taxon>Viridiplantae</taxon>
        <taxon>Streptophyta</taxon>
        <taxon>Embryophyta</taxon>
        <taxon>Tracheophyta</taxon>
        <taxon>Spermatophyta</taxon>
        <taxon>Magnoliopsida</taxon>
        <taxon>eudicotyledons</taxon>
        <taxon>Gunneridae</taxon>
        <taxon>Pentapetalae</taxon>
        <taxon>asterids</taxon>
        <taxon>lamiids</taxon>
        <taxon>Boraginales</taxon>
        <taxon>Boraginaceae</taxon>
        <taxon>Boraginoideae</taxon>
        <taxon>Lithospermeae</taxon>
        <taxon>Lithospermum</taxon>
    </lineage>
</organism>
<accession>A0AAV3S3C6</accession>
<comment type="caution">
    <text evidence="3">The sequence shown here is derived from an EMBL/GenBank/DDBJ whole genome shotgun (WGS) entry which is preliminary data.</text>
</comment>
<sequence length="192" mass="20630">MSHRLLNGCHARGLSILLGYLLGVMGAPRWYIGARAFRALVLTLEIPFPYLPLYTLPYHDFVFPMADDAPTNVAGFTNVVSGTVQSILREIRLARLVASIGGPYLLEGKEPFSPASSPFISGTGSRSTPPSGRRDHKAEMFPASVITDPDASATKTSQGGYVAVDTVHMSKKRKRVTTKKTSGKVAAPVGNQ</sequence>
<feature type="transmembrane region" description="Helical" evidence="2">
    <location>
        <begin position="12"/>
        <end position="32"/>
    </location>
</feature>